<feature type="transmembrane region" description="Helical" evidence="2">
    <location>
        <begin position="157"/>
        <end position="174"/>
    </location>
</feature>
<dbReference type="RefSeq" id="WP_183397799.1">
    <property type="nucleotide sequence ID" value="NZ_JACIDS010000002.1"/>
</dbReference>
<dbReference type="Proteomes" id="UP000553963">
    <property type="component" value="Unassembled WGS sequence"/>
</dbReference>
<dbReference type="InterPro" id="IPR000644">
    <property type="entry name" value="CBS_dom"/>
</dbReference>
<keyword evidence="2" id="KW-1133">Transmembrane helix</keyword>
<accession>A0A840AID0</accession>
<evidence type="ECO:0000313" key="4">
    <source>
        <dbReference type="EMBL" id="MBB3930109.1"/>
    </source>
</evidence>
<feature type="transmembrane region" description="Helical" evidence="2">
    <location>
        <begin position="83"/>
        <end position="101"/>
    </location>
</feature>
<dbReference type="AlphaFoldDB" id="A0A840AID0"/>
<dbReference type="PANTHER" id="PTHR33741:SF5">
    <property type="entry name" value="TRANSMEMBRANE PROTEIN DDB_G0269096-RELATED"/>
    <property type="match status" value="1"/>
</dbReference>
<keyword evidence="5" id="KW-1185">Reference proteome</keyword>
<reference evidence="4 5" key="1">
    <citation type="submission" date="2020-08" db="EMBL/GenBank/DDBJ databases">
        <title>Genomic Encyclopedia of Type Strains, Phase IV (KMG-IV): sequencing the most valuable type-strain genomes for metagenomic binning, comparative biology and taxonomic classification.</title>
        <authorList>
            <person name="Goeker M."/>
        </authorList>
    </citation>
    <scope>NUCLEOTIDE SEQUENCE [LARGE SCALE GENOMIC DNA]</scope>
    <source>
        <strain evidence="4 5">DSM 25966</strain>
    </source>
</reference>
<dbReference type="InterPro" id="IPR046342">
    <property type="entry name" value="CBS_dom_sf"/>
</dbReference>
<keyword evidence="2" id="KW-0812">Transmembrane</keyword>
<dbReference type="Pfam" id="PF04982">
    <property type="entry name" value="TM_HPP"/>
    <property type="match status" value="1"/>
</dbReference>
<dbReference type="PROSITE" id="PS51371">
    <property type="entry name" value="CBS"/>
    <property type="match status" value="1"/>
</dbReference>
<evidence type="ECO:0000256" key="1">
    <source>
        <dbReference type="PROSITE-ProRule" id="PRU00703"/>
    </source>
</evidence>
<dbReference type="Gene3D" id="3.10.580.10">
    <property type="entry name" value="CBS-domain"/>
    <property type="match status" value="2"/>
</dbReference>
<protein>
    <submittedName>
        <fullName evidence="4">CBS domain-containing membrane protein</fullName>
    </submittedName>
</protein>
<keyword evidence="2" id="KW-0472">Membrane</keyword>
<sequence>MSSLRRSLADKARHHLFNPILAGATARERALACLGALVGICLAGLISGALAGFDLGLPLIVAPLGASAVLLFAVPSSPLAQPWPIIGGNTISALVGITVAHFVHEPALAIGLAVALAIGAMSLTRSLHPPGGAAALTAVVGGPAVAAAGFSFALVPVLLNSVLLVALGLAFHRLRGRAYPHRPQPAAVNTHGTADPPPLARVGFRPEDVDAALTALDETFDIDRDDVDRLLRQVELEALRRTTGDVPCSAVMSRDVVAVGVEARCGEASALLLAHNLRTLPVLDGAGRLAGAIGLREIAGGADFVRDAMTAAVTAEPGDPVIGLVPALTDGTTRAVVIVENDGSVAGLVTQTDILSLLARTAVLQSPGAGGATA</sequence>
<keyword evidence="1" id="KW-0129">CBS domain</keyword>
<dbReference type="EMBL" id="JACIDS010000002">
    <property type="protein sequence ID" value="MBB3930109.1"/>
    <property type="molecule type" value="Genomic_DNA"/>
</dbReference>
<dbReference type="PANTHER" id="PTHR33741">
    <property type="entry name" value="TRANSMEMBRANE PROTEIN DDB_G0269096-RELATED"/>
    <property type="match status" value="1"/>
</dbReference>
<dbReference type="InterPro" id="IPR058581">
    <property type="entry name" value="TM_HPP"/>
</dbReference>
<evidence type="ECO:0000313" key="5">
    <source>
        <dbReference type="Proteomes" id="UP000553963"/>
    </source>
</evidence>
<gene>
    <name evidence="4" type="ORF">GGR25_001148</name>
</gene>
<dbReference type="SUPFAM" id="SSF54631">
    <property type="entry name" value="CBS-domain pair"/>
    <property type="match status" value="1"/>
</dbReference>
<dbReference type="SMART" id="SM00116">
    <property type="entry name" value="CBS"/>
    <property type="match status" value="2"/>
</dbReference>
<proteinExistence type="predicted"/>
<evidence type="ECO:0000256" key="2">
    <source>
        <dbReference type="SAM" id="Phobius"/>
    </source>
</evidence>
<feature type="transmembrane region" description="Helical" evidence="2">
    <location>
        <begin position="30"/>
        <end position="50"/>
    </location>
</feature>
<feature type="transmembrane region" description="Helical" evidence="2">
    <location>
        <begin position="107"/>
        <end position="124"/>
    </location>
</feature>
<feature type="domain" description="CBS" evidence="3">
    <location>
        <begin position="308"/>
        <end position="366"/>
    </location>
</feature>
<evidence type="ECO:0000259" key="3">
    <source>
        <dbReference type="PROSITE" id="PS51371"/>
    </source>
</evidence>
<name>A0A840AID0_9HYPH</name>
<comment type="caution">
    <text evidence="4">The sequence shown here is derived from an EMBL/GenBank/DDBJ whole genome shotgun (WGS) entry which is preliminary data.</text>
</comment>
<organism evidence="4 5">
    <name type="scientific">Kaistia hirudinis</name>
    <dbReference type="NCBI Taxonomy" id="1293440"/>
    <lineage>
        <taxon>Bacteria</taxon>
        <taxon>Pseudomonadati</taxon>
        <taxon>Pseudomonadota</taxon>
        <taxon>Alphaproteobacteria</taxon>
        <taxon>Hyphomicrobiales</taxon>
        <taxon>Kaistiaceae</taxon>
        <taxon>Kaistia</taxon>
    </lineage>
</organism>
<dbReference type="Pfam" id="PF00571">
    <property type="entry name" value="CBS"/>
    <property type="match status" value="2"/>
</dbReference>
<dbReference type="InterPro" id="IPR007065">
    <property type="entry name" value="HPP"/>
</dbReference>